<feature type="disulfide bond" evidence="12">
    <location>
        <begin position="97"/>
        <end position="158"/>
    </location>
</feature>
<feature type="domain" description="SRCR" evidence="15">
    <location>
        <begin position="475"/>
        <end position="575"/>
    </location>
</feature>
<keyword evidence="3" id="KW-0732">Signal</keyword>
<evidence type="ECO:0000256" key="6">
    <source>
        <dbReference type="ARBA" id="ARBA00023157"/>
    </source>
</evidence>
<feature type="disulfide bond" evidence="12">
    <location>
        <begin position="627"/>
        <end position="691"/>
    </location>
</feature>
<dbReference type="Gene3D" id="2.60.40.3210">
    <property type="entry name" value="Zona pellucida, ZP-N domain"/>
    <property type="match status" value="1"/>
</dbReference>
<dbReference type="SUPFAM" id="SSF56487">
    <property type="entry name" value="SRCR-like"/>
    <property type="match status" value="7"/>
</dbReference>
<dbReference type="GO" id="GO:0015031">
    <property type="term" value="P:protein transport"/>
    <property type="evidence" value="ECO:0007669"/>
    <property type="project" value="UniProtKB-KW"/>
</dbReference>
<dbReference type="PRINTS" id="PR00258">
    <property type="entry name" value="SPERACTRCPTR"/>
</dbReference>
<dbReference type="InterPro" id="IPR055355">
    <property type="entry name" value="ZP-C"/>
</dbReference>
<feature type="disulfide bond" evidence="12">
    <location>
        <begin position="376"/>
        <end position="437"/>
    </location>
</feature>
<dbReference type="FunFam" id="3.10.250.10:FF:000003">
    <property type="entry name" value="Deleted in malignant brain tumors 1"/>
    <property type="match status" value="7"/>
</dbReference>
<dbReference type="SMART" id="SM00042">
    <property type="entry name" value="CUB"/>
    <property type="match status" value="1"/>
</dbReference>
<feature type="disulfide bond" evidence="12">
    <location>
        <begin position="769"/>
        <end position="830"/>
    </location>
</feature>
<evidence type="ECO:0000256" key="10">
    <source>
        <dbReference type="ARBA" id="ARBA00047200"/>
    </source>
</evidence>
<feature type="disulfide bond" evidence="12">
    <location>
        <begin position="513"/>
        <end position="574"/>
    </location>
</feature>
<feature type="domain" description="SRCR" evidence="15">
    <location>
        <begin position="852"/>
        <end position="952"/>
    </location>
</feature>
<sequence length="1327" mass="144581">MSNGTTTSSKTTHSITQKEETVTPGLAATSQGIVEDLKTSAPTSIMGPAVTTPLPEKSLRLVNGEDKCRGRIEVYYNGSWGTICDDGWDKNDAHVVCRQLACGEAIEALPNAAFGEGTGSIFLDQVQCKGNESSLEECAHKAWGVHNCRHKEDAGVICSGPAVSTAPPGPAVTTPLPGPTVTTPPPPDLSTPSTVLTTQQIREKSLRLVNGEDKCRGRVEVFFSGSWGTICDDGWDMNDAQVVCRQLACGEAIQAVPNAAFGEGTGSIFLDQVQCKGNESSLEECAHKAWGVHNCRHKEDAGVICSGPAVSTAPPGPAVTTPLPGPTVTTPPPPEKSLRLVNGEDKCRGRVEVFFSGSWGTICDDGWDMNDAQVVCRQLACGEAIQAVPNAAFGEGTGSIFLDQVQCKGNESSLEECAHKAWGVHNCRHKEDAGVICSGPAVTTPPPELSTISAELTTQERRESALVTTTSSLIVRLMNGKNRCQGRLEIFYSGNWGTVCDDGWDLQDAKVVCRQLACGEVVEATSEAYFGQGTGNILLENVQCKGNESSIEECSNPGWETHRCGHKEDAGVICSETVSLTTKNPIIPTPTKNTSEVPEKSLRLVNGEDKCRGRIEVFYNGSWGTICDDGWDMNDAQVVCRQLACGEAIQAVPKAAFGEGTGSIFLDELKCKGNESSLEGCAHKPWGVHNCHHKEDAGVICSGAAVTTPPSIELSTLSAELTTQERREKSLRLVNGEDKCRGRIEVFYNGSWGTICDDGWDMNDAQVVCRQLACGEAIQALPKAEFGEGTGSIFLDELKCKGNESSLEECAHKPWGVHNCHHKEDAGVICSGPVTTSAPKSALVTTTSSLTVRLMNGKNRCQGRLEIFYNGDWGTVCDDGWDLQDAKVVCRQLACGEVVEATSEAYFGQGTGNILLENVQCKGNESSIEECSNPGWETHRCGHKEDAGVICSETVSLTTKNPIIPTSKSITLPITQKHTPSGKCLYGCKFTGPSGSFTSPFYPSNYPKNSYCVWDIEVEERRHVELRFEVFRLEITRFCTLDFVEIFDGPFSTSPSFGKICWSPRKRYLSSSNKMRVVFMSDSSVSEKGFLAHYREVPPRKPVIPTLPPPPPPMTTVATIATLPDDTTDFVTLSCYTEYMKAVIGRQYLISKGCLDCNLYISDATCTPDISEDKFTFYIPYDGCGTKRENSGKISTFTNIVSSSGNGPINNMGYFMNLNQNAFIQATLHSFNRNQILFMDSCMASPNRYDFKTETYIMINKGCKMDSTYQLFSSRNRRSISFRFKSFTLRNSYSTVYIRCKILVCKALDYSSRCYQGCYKSNRITWK</sequence>
<dbReference type="Gene3D" id="2.60.40.4100">
    <property type="entry name" value="Zona pellucida, ZP-C domain"/>
    <property type="match status" value="1"/>
</dbReference>
<dbReference type="Pfam" id="PF00431">
    <property type="entry name" value="CUB"/>
    <property type="match status" value="1"/>
</dbReference>
<feature type="compositionally biased region" description="Pro residues" evidence="13">
    <location>
        <begin position="323"/>
        <end position="334"/>
    </location>
</feature>
<evidence type="ECO:0000259" key="16">
    <source>
        <dbReference type="PROSITE" id="PS51034"/>
    </source>
</evidence>
<proteinExistence type="inferred from homology"/>
<dbReference type="SMART" id="SM00202">
    <property type="entry name" value="SR"/>
    <property type="match status" value="7"/>
</dbReference>
<dbReference type="CDD" id="cd00041">
    <property type="entry name" value="CUB"/>
    <property type="match status" value="1"/>
</dbReference>
<evidence type="ECO:0000259" key="14">
    <source>
        <dbReference type="PROSITE" id="PS01180"/>
    </source>
</evidence>
<organism evidence="17 18">
    <name type="scientific">Crotalus adamanteus</name>
    <name type="common">Eastern diamondback rattlesnake</name>
    <dbReference type="NCBI Taxonomy" id="8729"/>
    <lineage>
        <taxon>Eukaryota</taxon>
        <taxon>Metazoa</taxon>
        <taxon>Chordata</taxon>
        <taxon>Craniata</taxon>
        <taxon>Vertebrata</taxon>
        <taxon>Euteleostomi</taxon>
        <taxon>Lepidosauria</taxon>
        <taxon>Squamata</taxon>
        <taxon>Bifurcata</taxon>
        <taxon>Unidentata</taxon>
        <taxon>Episquamata</taxon>
        <taxon>Toxicofera</taxon>
        <taxon>Serpentes</taxon>
        <taxon>Colubroidea</taxon>
        <taxon>Viperidae</taxon>
        <taxon>Crotalinae</taxon>
        <taxon>Crotalus</taxon>
    </lineage>
</organism>
<feature type="compositionally biased region" description="Low complexity" evidence="13">
    <location>
        <begin position="1"/>
        <end position="15"/>
    </location>
</feature>
<dbReference type="SUPFAM" id="SSF49854">
    <property type="entry name" value="Spermadhesin, CUB domain"/>
    <property type="match status" value="1"/>
</dbReference>
<dbReference type="InterPro" id="IPR000859">
    <property type="entry name" value="CUB_dom"/>
</dbReference>
<feature type="domain" description="SRCR" evidence="15">
    <location>
        <begin position="602"/>
        <end position="702"/>
    </location>
</feature>
<feature type="disulfide bond" evidence="12">
    <location>
        <begin position="84"/>
        <end position="148"/>
    </location>
</feature>
<feature type="disulfide bond" evidence="12">
    <location>
        <begin position="363"/>
        <end position="427"/>
    </location>
</feature>
<dbReference type="SMART" id="SM00241">
    <property type="entry name" value="ZP"/>
    <property type="match status" value="1"/>
</dbReference>
<evidence type="ECO:0000256" key="5">
    <source>
        <dbReference type="ARBA" id="ARBA00022927"/>
    </source>
</evidence>
<evidence type="ECO:0000313" key="17">
    <source>
        <dbReference type="EMBL" id="KAK9400801.1"/>
    </source>
</evidence>
<dbReference type="Pfam" id="PF00100">
    <property type="entry name" value="Zona_pellucida"/>
    <property type="match status" value="1"/>
</dbReference>
<feature type="domain" description="SRCR" evidence="15">
    <location>
        <begin position="338"/>
        <end position="438"/>
    </location>
</feature>
<feature type="disulfide bond" evidence="12">
    <location>
        <begin position="921"/>
        <end position="931"/>
    </location>
</feature>
<feature type="disulfide bond" evidence="12">
    <location>
        <begin position="407"/>
        <end position="417"/>
    </location>
</feature>
<dbReference type="InterPro" id="IPR042235">
    <property type="entry name" value="ZP-C_dom"/>
</dbReference>
<comment type="caution">
    <text evidence="11">Lacks conserved residue(s) required for the propagation of feature annotation.</text>
</comment>
<dbReference type="GO" id="GO:0016020">
    <property type="term" value="C:membrane"/>
    <property type="evidence" value="ECO:0007669"/>
    <property type="project" value="InterPro"/>
</dbReference>
<comment type="similarity">
    <text evidence="1">Belongs to the DMBT1 family.</text>
</comment>
<keyword evidence="18" id="KW-1185">Reference proteome</keyword>
<dbReference type="Gene3D" id="2.60.120.290">
    <property type="entry name" value="Spermadhesin, CUB domain"/>
    <property type="match status" value="1"/>
</dbReference>
<gene>
    <name evidence="17" type="ORF">NXF25_011515</name>
</gene>
<dbReference type="PROSITE" id="PS01180">
    <property type="entry name" value="CUB"/>
    <property type="match status" value="1"/>
</dbReference>
<evidence type="ECO:0000256" key="12">
    <source>
        <dbReference type="PROSITE-ProRule" id="PRU00196"/>
    </source>
</evidence>
<feature type="domain" description="SRCR" evidence="15">
    <location>
        <begin position="731"/>
        <end position="831"/>
    </location>
</feature>
<feature type="disulfide bond" evidence="12">
    <location>
        <begin position="640"/>
        <end position="701"/>
    </location>
</feature>
<feature type="region of interest" description="Disordered" evidence="13">
    <location>
        <begin position="1"/>
        <end position="29"/>
    </location>
</feature>
<dbReference type="InterPro" id="IPR035914">
    <property type="entry name" value="Sperma_CUB_dom_sf"/>
</dbReference>
<dbReference type="InterPro" id="IPR055356">
    <property type="entry name" value="ZP-N"/>
</dbReference>
<feature type="disulfide bond" evidence="12">
    <location>
        <begin position="244"/>
        <end position="305"/>
    </location>
</feature>
<dbReference type="InterPro" id="IPR001190">
    <property type="entry name" value="SRCR"/>
</dbReference>
<evidence type="ECO:0000256" key="13">
    <source>
        <dbReference type="SAM" id="MobiDB-lite"/>
    </source>
</evidence>
<protein>
    <recommendedName>
        <fullName evidence="9">Scavenger receptor cysteine-rich domain-containing protein DMBT1</fullName>
    </recommendedName>
    <alternativeName>
        <fullName evidence="10">Deleted in malignant brain tumors 1 protein</fullName>
    </alternativeName>
    <alternativeName>
        <fullName evidence="8">Hensin</fullName>
    </alternativeName>
</protein>
<reference evidence="17 18" key="1">
    <citation type="journal article" date="2024" name="Proc. Natl. Acad. Sci. U.S.A.">
        <title>The genetic regulatory architecture and epigenomic basis for age-related changes in rattlesnake venom.</title>
        <authorList>
            <person name="Hogan M.P."/>
            <person name="Holding M.L."/>
            <person name="Nystrom G.S."/>
            <person name="Colston T.J."/>
            <person name="Bartlett D.A."/>
            <person name="Mason A.J."/>
            <person name="Ellsworth S.A."/>
            <person name="Rautsaw R.M."/>
            <person name="Lawrence K.C."/>
            <person name="Strickland J.L."/>
            <person name="He B."/>
            <person name="Fraser P."/>
            <person name="Margres M.J."/>
            <person name="Gilbert D.M."/>
            <person name="Gibbs H.L."/>
            <person name="Parkinson C.L."/>
            <person name="Rokyta D.R."/>
        </authorList>
    </citation>
    <scope>NUCLEOTIDE SEQUENCE [LARGE SCALE GENOMIC DNA]</scope>
    <source>
        <strain evidence="17">DRR0105</strain>
    </source>
</reference>
<feature type="disulfide bond" evidence="12">
    <location>
        <begin position="877"/>
        <end position="941"/>
    </location>
</feature>
<keyword evidence="4" id="KW-0677">Repeat</keyword>
<evidence type="ECO:0000256" key="4">
    <source>
        <dbReference type="ARBA" id="ARBA00022737"/>
    </source>
</evidence>
<dbReference type="Proteomes" id="UP001474421">
    <property type="component" value="Unassembled WGS sequence"/>
</dbReference>
<feature type="disulfide bond" evidence="12">
    <location>
        <begin position="544"/>
        <end position="554"/>
    </location>
</feature>
<dbReference type="Pfam" id="PF23344">
    <property type="entry name" value="ZP-N"/>
    <property type="match status" value="1"/>
</dbReference>
<keyword evidence="2" id="KW-0813">Transport</keyword>
<feature type="region of interest" description="Disordered" evidence="13">
    <location>
        <begin position="314"/>
        <end position="334"/>
    </location>
</feature>
<dbReference type="FunFam" id="2.60.120.290:FF:000013">
    <property type="entry name" value="Membrane frizzled-related protein"/>
    <property type="match status" value="1"/>
</dbReference>
<dbReference type="PANTHER" id="PTHR48071">
    <property type="entry name" value="SRCR DOMAIN-CONTAINING PROTEIN"/>
    <property type="match status" value="1"/>
</dbReference>
<feature type="disulfide bond" evidence="12">
    <location>
        <begin position="231"/>
        <end position="295"/>
    </location>
</feature>
<evidence type="ECO:0000313" key="18">
    <source>
        <dbReference type="Proteomes" id="UP001474421"/>
    </source>
</evidence>
<dbReference type="EMBL" id="JAOTOJ010000005">
    <property type="protein sequence ID" value="KAK9400801.1"/>
    <property type="molecule type" value="Genomic_DNA"/>
</dbReference>
<keyword evidence="7" id="KW-0325">Glycoprotein</keyword>
<feature type="domain" description="ZP" evidence="16">
    <location>
        <begin position="889"/>
        <end position="1321"/>
    </location>
</feature>
<evidence type="ECO:0000256" key="3">
    <source>
        <dbReference type="ARBA" id="ARBA00022729"/>
    </source>
</evidence>
<dbReference type="PROSITE" id="PS50287">
    <property type="entry name" value="SRCR_2"/>
    <property type="match status" value="7"/>
</dbReference>
<keyword evidence="5" id="KW-0653">Protein transport</keyword>
<feature type="domain" description="SRCR" evidence="15">
    <location>
        <begin position="59"/>
        <end position="159"/>
    </location>
</feature>
<accession>A0AAW1BEY1</accession>
<dbReference type="Pfam" id="PF00530">
    <property type="entry name" value="SRCR"/>
    <property type="match status" value="7"/>
</dbReference>
<comment type="caution">
    <text evidence="17">The sequence shown here is derived from an EMBL/GenBank/DDBJ whole genome shotgun (WGS) entry which is preliminary data.</text>
</comment>
<dbReference type="Gene3D" id="3.10.250.10">
    <property type="entry name" value="SRCR-like domain"/>
    <property type="match status" value="7"/>
</dbReference>
<feature type="disulfide bond" evidence="12">
    <location>
        <begin position="756"/>
        <end position="820"/>
    </location>
</feature>
<feature type="domain" description="SRCR" evidence="15">
    <location>
        <begin position="206"/>
        <end position="306"/>
    </location>
</feature>
<dbReference type="InterPro" id="IPR036772">
    <property type="entry name" value="SRCR-like_dom_sf"/>
</dbReference>
<dbReference type="PROSITE" id="PS51034">
    <property type="entry name" value="ZP_2"/>
    <property type="match status" value="1"/>
</dbReference>
<evidence type="ECO:0000256" key="2">
    <source>
        <dbReference type="ARBA" id="ARBA00022448"/>
    </source>
</evidence>
<evidence type="ECO:0000256" key="11">
    <source>
        <dbReference type="PROSITE-ProRule" id="PRU00059"/>
    </source>
</evidence>
<evidence type="ECO:0000259" key="15">
    <source>
        <dbReference type="PROSITE" id="PS50287"/>
    </source>
</evidence>
<feature type="disulfide bond" evidence="12">
    <location>
        <begin position="800"/>
        <end position="810"/>
    </location>
</feature>
<keyword evidence="6 12" id="KW-1015">Disulfide bond</keyword>
<feature type="disulfide bond" evidence="12">
    <location>
        <begin position="275"/>
        <end position="285"/>
    </location>
</feature>
<dbReference type="PANTHER" id="PTHR48071:SF18">
    <property type="entry name" value="DELETED IN MALIGNANT BRAIN TUMORS 1 PROTEIN-RELATED"/>
    <property type="match status" value="1"/>
</dbReference>
<evidence type="ECO:0000256" key="1">
    <source>
        <dbReference type="ARBA" id="ARBA00009931"/>
    </source>
</evidence>
<feature type="disulfide bond" evidence="12">
    <location>
        <begin position="890"/>
        <end position="951"/>
    </location>
</feature>
<feature type="disulfide bond" evidence="12">
    <location>
        <begin position="500"/>
        <end position="564"/>
    </location>
</feature>
<feature type="disulfide bond" evidence="12">
    <location>
        <begin position="671"/>
        <end position="681"/>
    </location>
</feature>
<evidence type="ECO:0000256" key="8">
    <source>
        <dbReference type="ARBA" id="ARBA00030560"/>
    </source>
</evidence>
<feature type="disulfide bond" evidence="12">
    <location>
        <begin position="128"/>
        <end position="138"/>
    </location>
</feature>
<feature type="domain" description="CUB" evidence="14">
    <location>
        <begin position="984"/>
        <end position="1097"/>
    </location>
</feature>
<dbReference type="InterPro" id="IPR001507">
    <property type="entry name" value="ZP_dom"/>
</dbReference>
<evidence type="ECO:0000256" key="7">
    <source>
        <dbReference type="ARBA" id="ARBA00023180"/>
    </source>
</evidence>
<name>A0AAW1BEY1_CROAD</name>
<evidence type="ECO:0000256" key="9">
    <source>
        <dbReference type="ARBA" id="ARBA00047197"/>
    </source>
</evidence>